<organism evidence="15 16">
    <name type="scientific">Ladona fulva</name>
    <name type="common">Scarce chaser dragonfly</name>
    <name type="synonym">Libellula fulva</name>
    <dbReference type="NCBI Taxonomy" id="123851"/>
    <lineage>
        <taxon>Eukaryota</taxon>
        <taxon>Metazoa</taxon>
        <taxon>Ecdysozoa</taxon>
        <taxon>Arthropoda</taxon>
        <taxon>Hexapoda</taxon>
        <taxon>Insecta</taxon>
        <taxon>Pterygota</taxon>
        <taxon>Palaeoptera</taxon>
        <taxon>Odonata</taxon>
        <taxon>Epiprocta</taxon>
        <taxon>Anisoptera</taxon>
        <taxon>Libelluloidea</taxon>
        <taxon>Libellulidae</taxon>
        <taxon>Ladona</taxon>
    </lineage>
</organism>
<evidence type="ECO:0000256" key="8">
    <source>
        <dbReference type="ARBA" id="ARBA00023163"/>
    </source>
</evidence>
<comment type="similarity">
    <text evidence="2">Belongs to the krueppel C2H2-type zinc-finger protein family.</text>
</comment>
<evidence type="ECO:0000259" key="14">
    <source>
        <dbReference type="PROSITE" id="PS51915"/>
    </source>
</evidence>
<feature type="binding site" evidence="11">
    <location>
        <position position="15"/>
    </location>
    <ligand>
        <name>Zn(2+)</name>
        <dbReference type="ChEBI" id="CHEBI:29105"/>
    </ligand>
</feature>
<feature type="binding site" evidence="11">
    <location>
        <position position="57"/>
    </location>
    <ligand>
        <name>Zn(2+)</name>
        <dbReference type="ChEBI" id="CHEBI:29105"/>
    </ligand>
</feature>
<proteinExistence type="inferred from homology"/>
<evidence type="ECO:0000256" key="11">
    <source>
        <dbReference type="PROSITE-ProRule" id="PRU01263"/>
    </source>
</evidence>
<feature type="region of interest" description="Disordered" evidence="12">
    <location>
        <begin position="102"/>
        <end position="267"/>
    </location>
</feature>
<evidence type="ECO:0000313" key="15">
    <source>
        <dbReference type="EMBL" id="KAG8228237.1"/>
    </source>
</evidence>
<sequence>MAENLDAERMCLPVCRLCLGKEEDFVPIFDDVELPSKMKYCIEVEASPTDGLTNVICLSCLENVERFFNFKKMCADSQLQLRKNSKESDNSLRLMIVPGSISSGEKANENGVDWSTEETRKSQEIGDSVSSTSAEEYKSAHGRSADPLSNDVYFQEQSGLNSAEPLRDPSEGSEVGEWDDTDNAEGVELSGEHAASRREHAGQGVSIKHEVTNEGRNDDFMMSESFNSAEDENGEMEETEEASWEESSALNDDPASVKTTNSEPTDNLESEKIHVCKYCNLKFAKRHQLYGHLATHTKKGHHHPKTTTSRSRSAPQYNSPPAKTRAWLAEQQSQMKFACIDCNQSFTGVDVYTSHKGIHRQADKKFHCSVCGHVYPRAIDLIFHEWTYHTGDRPFPCNRCPSAFARQTSWTYHVLAHIGKNGKSPSRNVREVASVQSPPKKAESPPKSEIVTRRTVAPRKAALEGRAAAQMGAVAASAGNFPFKCRTCGKGISSEETWEYHLVIHPDGGETRQKLPPKDLENLRTQLRQILVSEEKAKLGCLHCGLELIGLQGLADHKMLQHQSVGGYRCSVCYKGIENVHRLIRHEMSHTKVKIYSCEKCGREMSDRMTFVRHIIAHSNENQYEVPSSSNINSQAKLRDAAETKDVKENNFELMVEKLLGPIQERLKQELSPCLQCGQVFEGVHRCEQKFSAKDEWMNHLQTHFLATSANTSKALPQPSVSPYGKRPRKASSDASTPAPPAKVASTGPSSSSSALRPYACGQCKSIFSNAESLEAHAVEAHGLVHPFKCKICGKEYRLLLRLMHHESSVHPQLMGHPCEYCDKSFSDASHLKLHCLLIHGDGPYMCDICGKRFRMVGHLKIHRNMHTSGKDKKGKPPSNVGQASTSAMDELEYSEFDVFD</sequence>
<dbReference type="InterPro" id="IPR013087">
    <property type="entry name" value="Znf_C2H2_type"/>
</dbReference>
<feature type="domain" description="C2H2-type" evidence="13">
    <location>
        <begin position="759"/>
        <end position="787"/>
    </location>
</feature>
<evidence type="ECO:0000259" key="13">
    <source>
        <dbReference type="PROSITE" id="PS50157"/>
    </source>
</evidence>
<feature type="binding site" evidence="11">
    <location>
        <position position="18"/>
    </location>
    <ligand>
        <name>Zn(2+)</name>
        <dbReference type="ChEBI" id="CHEBI:29105"/>
    </ligand>
</feature>
<evidence type="ECO:0000256" key="12">
    <source>
        <dbReference type="SAM" id="MobiDB-lite"/>
    </source>
</evidence>
<dbReference type="EMBL" id="KZ308363">
    <property type="protein sequence ID" value="KAG8228237.1"/>
    <property type="molecule type" value="Genomic_DNA"/>
</dbReference>
<feature type="compositionally biased region" description="Basic and acidic residues" evidence="12">
    <location>
        <begin position="440"/>
        <end position="452"/>
    </location>
</feature>
<feature type="domain" description="C2H2-type" evidence="13">
    <location>
        <begin position="395"/>
        <end position="422"/>
    </location>
</feature>
<feature type="domain" description="C2H2-type" evidence="13">
    <location>
        <begin position="366"/>
        <end position="394"/>
    </location>
</feature>
<dbReference type="Pfam" id="PF07776">
    <property type="entry name" value="zf-AD"/>
    <property type="match status" value="1"/>
</dbReference>
<feature type="domain" description="C2H2-type" evidence="13">
    <location>
        <begin position="788"/>
        <end position="811"/>
    </location>
</feature>
<feature type="domain" description="C2H2-type" evidence="13">
    <location>
        <begin position="483"/>
        <end position="505"/>
    </location>
</feature>
<dbReference type="InterPro" id="IPR050636">
    <property type="entry name" value="C2H2-ZF_domain-containing"/>
</dbReference>
<feature type="domain" description="C2H2-type" evidence="13">
    <location>
        <begin position="337"/>
        <end position="364"/>
    </location>
</feature>
<keyword evidence="9" id="KW-0539">Nucleus</keyword>
<keyword evidence="4" id="KW-0677">Repeat</keyword>
<evidence type="ECO:0000256" key="3">
    <source>
        <dbReference type="ARBA" id="ARBA00022723"/>
    </source>
</evidence>
<feature type="compositionally biased region" description="Acidic residues" evidence="12">
    <location>
        <begin position="229"/>
        <end position="244"/>
    </location>
</feature>
<keyword evidence="6 11" id="KW-0862">Zinc</keyword>
<feature type="domain" description="C2H2-type" evidence="13">
    <location>
        <begin position="274"/>
        <end position="301"/>
    </location>
</feature>
<feature type="region of interest" description="Disordered" evidence="12">
    <location>
        <begin position="867"/>
        <end position="890"/>
    </location>
</feature>
<dbReference type="InterPro" id="IPR036236">
    <property type="entry name" value="Znf_C2H2_sf"/>
</dbReference>
<evidence type="ECO:0000256" key="6">
    <source>
        <dbReference type="ARBA" id="ARBA00022833"/>
    </source>
</evidence>
<evidence type="ECO:0000256" key="4">
    <source>
        <dbReference type="ARBA" id="ARBA00022737"/>
    </source>
</evidence>
<feature type="region of interest" description="Disordered" evidence="12">
    <location>
        <begin position="295"/>
        <end position="321"/>
    </location>
</feature>
<feature type="domain" description="ZAD" evidence="14">
    <location>
        <begin position="13"/>
        <end position="84"/>
    </location>
</feature>
<evidence type="ECO:0000256" key="1">
    <source>
        <dbReference type="ARBA" id="ARBA00004123"/>
    </source>
</evidence>
<keyword evidence="7" id="KW-0805">Transcription regulation</keyword>
<dbReference type="FunFam" id="3.30.160.60:FF:000446">
    <property type="entry name" value="Zinc finger protein"/>
    <property type="match status" value="1"/>
</dbReference>
<keyword evidence="16" id="KW-1185">Reference proteome</keyword>
<accession>A0A8K0K5S7</accession>
<feature type="compositionally biased region" description="Polar residues" evidence="12">
    <location>
        <begin position="309"/>
        <end position="321"/>
    </location>
</feature>
<feature type="compositionally biased region" description="Polar residues" evidence="12">
    <location>
        <begin position="257"/>
        <end position="267"/>
    </location>
</feature>
<evidence type="ECO:0000256" key="9">
    <source>
        <dbReference type="ARBA" id="ARBA00023242"/>
    </source>
</evidence>
<gene>
    <name evidence="15" type="ORF">J437_LFUL004363</name>
</gene>
<feature type="domain" description="C2H2-type" evidence="13">
    <location>
        <begin position="596"/>
        <end position="623"/>
    </location>
</feature>
<feature type="domain" description="C2H2-type" evidence="13">
    <location>
        <begin position="845"/>
        <end position="872"/>
    </location>
</feature>
<dbReference type="PROSITE" id="PS50157">
    <property type="entry name" value="ZINC_FINGER_C2H2_2"/>
    <property type="match status" value="11"/>
</dbReference>
<reference evidence="15" key="2">
    <citation type="submission" date="2017-10" db="EMBL/GenBank/DDBJ databases">
        <title>Ladona fulva Genome sequencing and assembly.</title>
        <authorList>
            <person name="Murali S."/>
            <person name="Richards S."/>
            <person name="Bandaranaike D."/>
            <person name="Bellair M."/>
            <person name="Blankenburg K."/>
            <person name="Chao H."/>
            <person name="Dinh H."/>
            <person name="Doddapaneni H."/>
            <person name="Dugan-Rocha S."/>
            <person name="Elkadiri S."/>
            <person name="Gnanaolivu R."/>
            <person name="Hernandez B."/>
            <person name="Skinner E."/>
            <person name="Javaid M."/>
            <person name="Lee S."/>
            <person name="Li M."/>
            <person name="Ming W."/>
            <person name="Munidasa M."/>
            <person name="Muniz J."/>
            <person name="Nguyen L."/>
            <person name="Hughes D."/>
            <person name="Osuji N."/>
            <person name="Pu L.-L."/>
            <person name="Puazo M."/>
            <person name="Qu C."/>
            <person name="Quiroz J."/>
            <person name="Raj R."/>
            <person name="Weissenberger G."/>
            <person name="Xin Y."/>
            <person name="Zou X."/>
            <person name="Han Y."/>
            <person name="Worley K."/>
            <person name="Muzny D."/>
            <person name="Gibbs R."/>
        </authorList>
    </citation>
    <scope>NUCLEOTIDE SEQUENCE</scope>
    <source>
        <strain evidence="15">Sampled in the wild</strain>
    </source>
</reference>
<feature type="compositionally biased region" description="Acidic residues" evidence="12">
    <location>
        <begin position="174"/>
        <end position="185"/>
    </location>
</feature>
<dbReference type="OrthoDB" id="8922241at2759"/>
<dbReference type="Gene3D" id="3.40.1800.20">
    <property type="match status" value="1"/>
</dbReference>
<keyword evidence="5 10" id="KW-0863">Zinc-finger</keyword>
<evidence type="ECO:0000256" key="10">
    <source>
        <dbReference type="PROSITE-ProRule" id="PRU00042"/>
    </source>
</evidence>
<comment type="subcellular location">
    <subcellularLocation>
        <location evidence="1">Nucleus</location>
    </subcellularLocation>
</comment>
<evidence type="ECO:0000256" key="5">
    <source>
        <dbReference type="ARBA" id="ARBA00022771"/>
    </source>
</evidence>
<feature type="compositionally biased region" description="Basic and acidic residues" evidence="12">
    <location>
        <begin position="190"/>
        <end position="219"/>
    </location>
</feature>
<dbReference type="SUPFAM" id="SSF57667">
    <property type="entry name" value="beta-beta-alpha zinc fingers"/>
    <property type="match status" value="4"/>
</dbReference>
<keyword evidence="8" id="KW-0804">Transcription</keyword>
<name>A0A8K0K5S7_LADFU</name>
<dbReference type="PROSITE" id="PS51915">
    <property type="entry name" value="ZAD"/>
    <property type="match status" value="1"/>
</dbReference>
<feature type="binding site" evidence="11">
    <location>
        <position position="60"/>
    </location>
    <ligand>
        <name>Zn(2+)</name>
        <dbReference type="ChEBI" id="CHEBI:29105"/>
    </ligand>
</feature>
<dbReference type="InterPro" id="IPR012934">
    <property type="entry name" value="Znf_AD"/>
</dbReference>
<keyword evidence="3 11" id="KW-0479">Metal-binding</keyword>
<evidence type="ECO:0000313" key="16">
    <source>
        <dbReference type="Proteomes" id="UP000792457"/>
    </source>
</evidence>
<protein>
    <recommendedName>
        <fullName evidence="17">Zinc finger protein</fullName>
    </recommendedName>
</protein>
<dbReference type="PANTHER" id="PTHR47772:SF15">
    <property type="entry name" value="REDUCED EXPRESSION 2-RELATED"/>
    <property type="match status" value="1"/>
</dbReference>
<dbReference type="AlphaFoldDB" id="A0A8K0K5S7"/>
<feature type="region of interest" description="Disordered" evidence="12">
    <location>
        <begin position="712"/>
        <end position="755"/>
    </location>
</feature>
<dbReference type="SMART" id="SM00355">
    <property type="entry name" value="ZnF_C2H2"/>
    <property type="match status" value="13"/>
</dbReference>
<evidence type="ECO:0000256" key="2">
    <source>
        <dbReference type="ARBA" id="ARBA00006991"/>
    </source>
</evidence>
<dbReference type="PANTHER" id="PTHR47772">
    <property type="entry name" value="ZINC FINGER PROTEIN 200"/>
    <property type="match status" value="1"/>
</dbReference>
<dbReference type="Pfam" id="PF00096">
    <property type="entry name" value="zf-C2H2"/>
    <property type="match status" value="2"/>
</dbReference>
<dbReference type="GO" id="GO:0008270">
    <property type="term" value="F:zinc ion binding"/>
    <property type="evidence" value="ECO:0007669"/>
    <property type="project" value="UniProtKB-UniRule"/>
</dbReference>
<feature type="region of interest" description="Disordered" evidence="12">
    <location>
        <begin position="421"/>
        <end position="454"/>
    </location>
</feature>
<dbReference type="PROSITE" id="PS00028">
    <property type="entry name" value="ZINC_FINGER_C2H2_1"/>
    <property type="match status" value="11"/>
</dbReference>
<feature type="compositionally biased region" description="Polar residues" evidence="12">
    <location>
        <begin position="712"/>
        <end position="721"/>
    </location>
</feature>
<dbReference type="SMART" id="SM00868">
    <property type="entry name" value="zf-AD"/>
    <property type="match status" value="1"/>
</dbReference>
<dbReference type="Gene3D" id="3.30.160.60">
    <property type="entry name" value="Classic Zinc Finger"/>
    <property type="match status" value="5"/>
</dbReference>
<reference evidence="15" key="1">
    <citation type="submission" date="2013-04" db="EMBL/GenBank/DDBJ databases">
        <authorList>
            <person name="Qu J."/>
            <person name="Murali S.C."/>
            <person name="Bandaranaike D."/>
            <person name="Bellair M."/>
            <person name="Blankenburg K."/>
            <person name="Chao H."/>
            <person name="Dinh H."/>
            <person name="Doddapaneni H."/>
            <person name="Downs B."/>
            <person name="Dugan-Rocha S."/>
            <person name="Elkadiri S."/>
            <person name="Gnanaolivu R.D."/>
            <person name="Hernandez B."/>
            <person name="Javaid M."/>
            <person name="Jayaseelan J.C."/>
            <person name="Lee S."/>
            <person name="Li M."/>
            <person name="Ming W."/>
            <person name="Munidasa M."/>
            <person name="Muniz J."/>
            <person name="Nguyen L."/>
            <person name="Ongeri F."/>
            <person name="Osuji N."/>
            <person name="Pu L.-L."/>
            <person name="Puazo M."/>
            <person name="Qu C."/>
            <person name="Quiroz J."/>
            <person name="Raj R."/>
            <person name="Weissenberger G."/>
            <person name="Xin Y."/>
            <person name="Zou X."/>
            <person name="Han Y."/>
            <person name="Richards S."/>
            <person name="Worley K."/>
            <person name="Muzny D."/>
            <person name="Gibbs R."/>
        </authorList>
    </citation>
    <scope>NUCLEOTIDE SEQUENCE</scope>
    <source>
        <strain evidence="15">Sampled in the wild</strain>
    </source>
</reference>
<feature type="domain" description="C2H2-type" evidence="13">
    <location>
        <begin position="817"/>
        <end position="840"/>
    </location>
</feature>
<dbReference type="Proteomes" id="UP000792457">
    <property type="component" value="Unassembled WGS sequence"/>
</dbReference>
<dbReference type="SUPFAM" id="SSF57716">
    <property type="entry name" value="Glucocorticoid receptor-like (DNA-binding domain)"/>
    <property type="match status" value="1"/>
</dbReference>
<dbReference type="GO" id="GO:0005634">
    <property type="term" value="C:nucleus"/>
    <property type="evidence" value="ECO:0007669"/>
    <property type="project" value="UniProtKB-SubCell"/>
</dbReference>
<evidence type="ECO:0000256" key="7">
    <source>
        <dbReference type="ARBA" id="ARBA00023015"/>
    </source>
</evidence>
<feature type="domain" description="C2H2-type" evidence="13">
    <location>
        <begin position="568"/>
        <end position="595"/>
    </location>
</feature>
<comment type="caution">
    <text evidence="15">The sequence shown here is derived from an EMBL/GenBank/DDBJ whole genome shotgun (WGS) entry which is preliminary data.</text>
</comment>
<evidence type="ECO:0008006" key="17">
    <source>
        <dbReference type="Google" id="ProtNLM"/>
    </source>
</evidence>
<feature type="compositionally biased region" description="Basic residues" evidence="12">
    <location>
        <begin position="295"/>
        <end position="305"/>
    </location>
</feature>